<dbReference type="SMART" id="SM00014">
    <property type="entry name" value="acidPPc"/>
    <property type="match status" value="1"/>
</dbReference>
<evidence type="ECO:0000256" key="6">
    <source>
        <dbReference type="SAM" id="Phobius"/>
    </source>
</evidence>
<evidence type="ECO:0000313" key="9">
    <source>
        <dbReference type="Proteomes" id="UP000008141"/>
    </source>
</evidence>
<dbReference type="SUPFAM" id="SSF48317">
    <property type="entry name" value="Acid phosphatase/Vanadium-dependent haloperoxidase"/>
    <property type="match status" value="1"/>
</dbReference>
<dbReference type="GO" id="GO:0006644">
    <property type="term" value="P:phospholipid metabolic process"/>
    <property type="evidence" value="ECO:0007669"/>
    <property type="project" value="InterPro"/>
</dbReference>
<feature type="domain" description="Phosphatidic acid phosphatase type 2/haloperoxidase" evidence="7">
    <location>
        <begin position="113"/>
        <end position="257"/>
    </location>
</feature>
<dbReference type="Proteomes" id="UP000008141">
    <property type="component" value="Unassembled WGS sequence"/>
</dbReference>
<dbReference type="PANTHER" id="PTHR10165">
    <property type="entry name" value="LIPID PHOSPHATE PHOSPHATASE"/>
    <property type="match status" value="1"/>
</dbReference>
<dbReference type="FunCoup" id="E1ZP38">
    <property type="interactions" value="1484"/>
</dbReference>
<feature type="transmembrane region" description="Helical" evidence="6">
    <location>
        <begin position="208"/>
        <end position="230"/>
    </location>
</feature>
<dbReference type="PANTHER" id="PTHR10165:SF35">
    <property type="entry name" value="RE23632P"/>
    <property type="match status" value="1"/>
</dbReference>
<sequence length="305" mass="32618">MDLPSHSQSALVPPLLHAAAAQPPWRELVARHWPQYVALAATAVLARWLHGLEPFRRAMYGGSDVQFWRYSYPYTADTLPRWVVPLLSLGLPAAAFLAAHLAGTSSRVELHHSLLMLVAAVTTTSALSNLLKNLLGRHRPDFIARCWPTGLTPVLSHLGQPLCEAGASAVAVSKGMRSCPSVHVAWTSAGLGFLSLWLAGKLRVFHSGAAPMCCTLCLLPLLVVAWVGVTRLQDYRHHAEDVLLAFATGLSLALCFYRQAFASPLSRRAGCVSEEAAASGRSSGSTCQVEEGERGVVVGQGGEGV</sequence>
<reference evidence="8 9" key="1">
    <citation type="journal article" date="2010" name="Plant Cell">
        <title>The Chlorella variabilis NC64A genome reveals adaptation to photosymbiosis, coevolution with viruses, and cryptic sex.</title>
        <authorList>
            <person name="Blanc G."/>
            <person name="Duncan G."/>
            <person name="Agarkova I."/>
            <person name="Borodovsky M."/>
            <person name="Gurnon J."/>
            <person name="Kuo A."/>
            <person name="Lindquist E."/>
            <person name="Lucas S."/>
            <person name="Pangilinan J."/>
            <person name="Polle J."/>
            <person name="Salamov A."/>
            <person name="Terry A."/>
            <person name="Yamada T."/>
            <person name="Dunigan D.D."/>
            <person name="Grigoriev I.V."/>
            <person name="Claverie J.M."/>
            <person name="Van Etten J.L."/>
        </authorList>
    </citation>
    <scope>NUCLEOTIDE SEQUENCE [LARGE SCALE GENOMIC DNA]</scope>
    <source>
        <strain evidence="8 9">NC64A</strain>
    </source>
</reference>
<evidence type="ECO:0000256" key="1">
    <source>
        <dbReference type="ARBA" id="ARBA00004141"/>
    </source>
</evidence>
<keyword evidence="5 6" id="KW-0472">Membrane</keyword>
<dbReference type="AlphaFoldDB" id="E1ZP38"/>
<organism evidence="9">
    <name type="scientific">Chlorella variabilis</name>
    <name type="common">Green alga</name>
    <dbReference type="NCBI Taxonomy" id="554065"/>
    <lineage>
        <taxon>Eukaryota</taxon>
        <taxon>Viridiplantae</taxon>
        <taxon>Chlorophyta</taxon>
        <taxon>core chlorophytes</taxon>
        <taxon>Trebouxiophyceae</taxon>
        <taxon>Chlorellales</taxon>
        <taxon>Chlorellaceae</taxon>
        <taxon>Chlorella clade</taxon>
        <taxon>Chlorella</taxon>
    </lineage>
</organism>
<comment type="subcellular location">
    <subcellularLocation>
        <location evidence="1">Membrane</location>
        <topology evidence="1">Multi-pass membrane protein</topology>
    </subcellularLocation>
</comment>
<dbReference type="Pfam" id="PF01569">
    <property type="entry name" value="PAP2"/>
    <property type="match status" value="1"/>
</dbReference>
<evidence type="ECO:0000259" key="7">
    <source>
        <dbReference type="SMART" id="SM00014"/>
    </source>
</evidence>
<dbReference type="GeneID" id="17351941"/>
<evidence type="ECO:0000256" key="2">
    <source>
        <dbReference type="ARBA" id="ARBA00008816"/>
    </source>
</evidence>
<proteinExistence type="inferred from homology"/>
<dbReference type="InterPro" id="IPR043216">
    <property type="entry name" value="PAP-like"/>
</dbReference>
<feature type="transmembrane region" description="Helical" evidence="6">
    <location>
        <begin position="114"/>
        <end position="131"/>
    </location>
</feature>
<dbReference type="OMA" id="SAKLCIA"/>
<dbReference type="RefSeq" id="XP_005844550.1">
    <property type="nucleotide sequence ID" value="XM_005844488.1"/>
</dbReference>
<dbReference type="EMBL" id="GL433856">
    <property type="protein sequence ID" value="EFN52448.1"/>
    <property type="molecule type" value="Genomic_DNA"/>
</dbReference>
<keyword evidence="4 6" id="KW-1133">Transmembrane helix</keyword>
<evidence type="ECO:0000256" key="5">
    <source>
        <dbReference type="ARBA" id="ARBA00023136"/>
    </source>
</evidence>
<dbReference type="InParanoid" id="E1ZP38"/>
<evidence type="ECO:0000256" key="4">
    <source>
        <dbReference type="ARBA" id="ARBA00022989"/>
    </source>
</evidence>
<accession>E1ZP38</accession>
<keyword evidence="9" id="KW-1185">Reference proteome</keyword>
<dbReference type="eggNOG" id="KOG3030">
    <property type="taxonomic scope" value="Eukaryota"/>
</dbReference>
<dbReference type="STRING" id="554065.E1ZP38"/>
<dbReference type="InterPro" id="IPR000326">
    <property type="entry name" value="PAP2/HPO"/>
</dbReference>
<keyword evidence="3 6" id="KW-0812">Transmembrane</keyword>
<dbReference type="KEGG" id="cvr:CHLNCDRAFT_138994"/>
<evidence type="ECO:0000313" key="8">
    <source>
        <dbReference type="EMBL" id="EFN52448.1"/>
    </source>
</evidence>
<dbReference type="OrthoDB" id="10030083at2759"/>
<dbReference type="GO" id="GO:0046839">
    <property type="term" value="P:phospholipid dephosphorylation"/>
    <property type="evidence" value="ECO:0007669"/>
    <property type="project" value="TreeGrafter"/>
</dbReference>
<name>E1ZP38_CHLVA</name>
<protein>
    <recommendedName>
        <fullName evidence="7">Phosphatidic acid phosphatase type 2/haloperoxidase domain-containing protein</fullName>
    </recommendedName>
</protein>
<comment type="similarity">
    <text evidence="2">Belongs to the PA-phosphatase related phosphoesterase family.</text>
</comment>
<dbReference type="InterPro" id="IPR036938">
    <property type="entry name" value="PAP2/HPO_sf"/>
</dbReference>
<dbReference type="Gene3D" id="1.20.144.10">
    <property type="entry name" value="Phosphatidic acid phosphatase type 2/haloperoxidase"/>
    <property type="match status" value="1"/>
</dbReference>
<dbReference type="GO" id="GO:0016020">
    <property type="term" value="C:membrane"/>
    <property type="evidence" value="ECO:0007669"/>
    <property type="project" value="UniProtKB-SubCell"/>
</dbReference>
<feature type="transmembrane region" description="Helical" evidence="6">
    <location>
        <begin position="184"/>
        <end position="202"/>
    </location>
</feature>
<dbReference type="GO" id="GO:0008195">
    <property type="term" value="F:phosphatidate phosphatase activity"/>
    <property type="evidence" value="ECO:0007669"/>
    <property type="project" value="TreeGrafter"/>
</dbReference>
<evidence type="ECO:0000256" key="3">
    <source>
        <dbReference type="ARBA" id="ARBA00022692"/>
    </source>
</evidence>
<feature type="transmembrane region" description="Helical" evidence="6">
    <location>
        <begin position="82"/>
        <end position="102"/>
    </location>
</feature>
<feature type="transmembrane region" description="Helical" evidence="6">
    <location>
        <begin position="242"/>
        <end position="261"/>
    </location>
</feature>
<gene>
    <name evidence="8" type="ORF">CHLNCDRAFT_138994</name>
</gene>